<organism evidence="1 2">
    <name type="scientific">Bacillus thuringiensis</name>
    <dbReference type="NCBI Taxonomy" id="1428"/>
    <lineage>
        <taxon>Bacteria</taxon>
        <taxon>Bacillati</taxon>
        <taxon>Bacillota</taxon>
        <taxon>Bacilli</taxon>
        <taxon>Bacillales</taxon>
        <taxon>Bacillaceae</taxon>
        <taxon>Bacillus</taxon>
        <taxon>Bacillus cereus group</taxon>
    </lineage>
</organism>
<name>A0ABD6R1U3_BACTU</name>
<protein>
    <submittedName>
        <fullName evidence="1">Uncharacterized protein</fullName>
    </submittedName>
</protein>
<dbReference type="AlphaFoldDB" id="A0ABD6R1U3"/>
<dbReference type="Proteomes" id="UP000190187">
    <property type="component" value="Unassembled WGS sequence"/>
</dbReference>
<reference evidence="1 2" key="1">
    <citation type="submission" date="2017-01" db="EMBL/GenBank/DDBJ databases">
        <title>Draft Genome Sequence of Bacillus thuringiensis DNG9.</title>
        <authorList>
            <person name="Rosana A.R."/>
            <person name="Daas M.S."/>
            <person name="Acedo J.Z."/>
            <person name="Case R.J."/>
            <person name="Vederas J.C."/>
            <person name="Nateche F."/>
            <person name="Kebbouche-Gana S."/>
        </authorList>
    </citation>
    <scope>NUCLEOTIDE SEQUENCE [LARGE SCALE GENOMIC DNA]</scope>
    <source>
        <strain evidence="1 2">DNG9</strain>
    </source>
</reference>
<accession>A0ABD6R1U3</accession>
<sequence>MKVSIFSDNSHPPDTDLASSVPDISNLSQCIDDVKKAAFDSDTGPSDIKDYNELRGKLEACRDKLPSLYQKAVFEPFMQKLNHIGQDGFNDILLRSDGTSQVMFDIIQAILQYGEGYNKKATRAFQEVVSDIYDGFLSNEDRTGVKRPDKSVIPPLVKWGNPDFGPYTIPVDGTSEAFGLQTGIVNLPPVNARRGVLAWGALGHETGGHDILHADTGLLKELSTSVFKELNNQNLNDGLPKYWASRIDETASDVLGILNMGPAAGIGLIGYFRGLRAASTGEPELSNDGPTKDPHPADILRGYLAASTVKLLSFDGAKNWADVITSETDKDLKEIILAGTQVSAEDARKSAEIVASVIAKSRLQVLGGHALSEIQNWKNTDEAIVQQLRSNLSVVNPLPNNFESSVFATHVVAASVVEALSSNGNLPVIFDRMLSMLNILHDANPSWGPLYITLPGNIYLRQAYRNFI</sequence>
<comment type="caution">
    <text evidence="1">The sequence shown here is derived from an EMBL/GenBank/DDBJ whole genome shotgun (WGS) entry which is preliminary data.</text>
</comment>
<gene>
    <name evidence="1" type="ORF">BVF97_27145</name>
</gene>
<dbReference type="EMBL" id="MSTN01000014">
    <property type="protein sequence ID" value="OPD44094.1"/>
    <property type="molecule type" value="Genomic_DNA"/>
</dbReference>
<evidence type="ECO:0000313" key="2">
    <source>
        <dbReference type="Proteomes" id="UP000190187"/>
    </source>
</evidence>
<evidence type="ECO:0000313" key="1">
    <source>
        <dbReference type="EMBL" id="OPD44094.1"/>
    </source>
</evidence>
<proteinExistence type="predicted"/>